<dbReference type="CDD" id="cd06267">
    <property type="entry name" value="PBP1_LacI_sugar_binding-like"/>
    <property type="match status" value="1"/>
</dbReference>
<evidence type="ECO:0000256" key="3">
    <source>
        <dbReference type="ARBA" id="ARBA00023163"/>
    </source>
</evidence>
<dbReference type="SUPFAM" id="SSF47413">
    <property type="entry name" value="lambda repressor-like DNA-binding domains"/>
    <property type="match status" value="1"/>
</dbReference>
<keyword evidence="1" id="KW-0805">Transcription regulation</keyword>
<dbReference type="AlphaFoldDB" id="A0A0B4E033"/>
<dbReference type="SUPFAM" id="SSF53822">
    <property type="entry name" value="Periplasmic binding protein-like I"/>
    <property type="match status" value="1"/>
</dbReference>
<proteinExistence type="predicted"/>
<evidence type="ECO:0000259" key="4">
    <source>
        <dbReference type="PROSITE" id="PS50932"/>
    </source>
</evidence>
<dbReference type="Gene3D" id="1.10.260.40">
    <property type="entry name" value="lambda repressor-like DNA-binding domains"/>
    <property type="match status" value="1"/>
</dbReference>
<dbReference type="InterPro" id="IPR010982">
    <property type="entry name" value="Lambda_DNA-bd_dom_sf"/>
</dbReference>
<dbReference type="Pfam" id="PF13377">
    <property type="entry name" value="Peripla_BP_3"/>
    <property type="match status" value="1"/>
</dbReference>
<protein>
    <submittedName>
        <fullName evidence="5">Transcriptional regulator</fullName>
    </submittedName>
</protein>
<comment type="caution">
    <text evidence="5">The sequence shown here is derived from an EMBL/GenBank/DDBJ whole genome shotgun (WGS) entry which is preliminary data.</text>
</comment>
<dbReference type="InterPro" id="IPR028082">
    <property type="entry name" value="Peripla_BP_I"/>
</dbReference>
<keyword evidence="3" id="KW-0804">Transcription</keyword>
<dbReference type="InterPro" id="IPR046335">
    <property type="entry name" value="LacI/GalR-like_sensor"/>
</dbReference>
<dbReference type="InterPro" id="IPR000843">
    <property type="entry name" value="HTH_LacI"/>
</dbReference>
<dbReference type="GO" id="GO:0003700">
    <property type="term" value="F:DNA-binding transcription factor activity"/>
    <property type="evidence" value="ECO:0007669"/>
    <property type="project" value="TreeGrafter"/>
</dbReference>
<dbReference type="PROSITE" id="PS50932">
    <property type="entry name" value="HTH_LACI_2"/>
    <property type="match status" value="1"/>
</dbReference>
<organism evidence="5 6">
    <name type="scientific">Microbacterium hominis</name>
    <dbReference type="NCBI Taxonomy" id="162426"/>
    <lineage>
        <taxon>Bacteria</taxon>
        <taxon>Bacillati</taxon>
        <taxon>Actinomycetota</taxon>
        <taxon>Actinomycetes</taxon>
        <taxon>Micrococcales</taxon>
        <taxon>Microbacteriaceae</taxon>
        <taxon>Microbacterium</taxon>
    </lineage>
</organism>
<dbReference type="RefSeq" id="WP_039411455.1">
    <property type="nucleotide sequence ID" value="NZ_JWSZ01000001.1"/>
</dbReference>
<dbReference type="Pfam" id="PF00356">
    <property type="entry name" value="LacI"/>
    <property type="match status" value="1"/>
</dbReference>
<reference evidence="5 6" key="1">
    <citation type="submission" date="2014-12" db="EMBL/GenBank/DDBJ databases">
        <title>Genome sequencing of Microbacterium hominis TPW29.</title>
        <authorList>
            <person name="Tan P.W."/>
            <person name="Chan K.-G."/>
        </authorList>
    </citation>
    <scope>NUCLEOTIDE SEQUENCE [LARGE SCALE GENOMIC DNA]</scope>
    <source>
        <strain evidence="5 6">TPW29</strain>
    </source>
</reference>
<evidence type="ECO:0000313" key="5">
    <source>
        <dbReference type="EMBL" id="KIC59908.1"/>
    </source>
</evidence>
<sequence length="339" mass="35868">MAGIAEVAAHAGVSKATASRALSGAGYVSEATKSRVQAAAAELGYVPSAGAVGLATGRTQNIGVVMPYVNRWFFAEVLEGIQQALLERGLDLTLYDAKPGTEGRARIFDDFLARKRFDGLIAVGLEPVDHELERLTRIDRPIVSVVGSSELTSVVAVDDDYAARRATEHLIALGHRDIAFVGGAPQSHWAHVDQERLSGYQHAMTEAGLASFIRHAHSEVTLPGGYAAAADLLSDTRRRPTALVGVCDEVAIGAIIAARRLGIQVPSALSVAGIDDHEFAEMFSLTTLQQVPREQGRAAVSVLLAEIAEPGRARTELRIPARLIVRSSTAGIAPVESGV</sequence>
<dbReference type="GO" id="GO:0000976">
    <property type="term" value="F:transcription cis-regulatory region binding"/>
    <property type="evidence" value="ECO:0007669"/>
    <property type="project" value="TreeGrafter"/>
</dbReference>
<dbReference type="PROSITE" id="PS00356">
    <property type="entry name" value="HTH_LACI_1"/>
    <property type="match status" value="1"/>
</dbReference>
<dbReference type="Proteomes" id="UP000031202">
    <property type="component" value="Unassembled WGS sequence"/>
</dbReference>
<accession>A0A0B4E033</accession>
<evidence type="ECO:0000256" key="2">
    <source>
        <dbReference type="ARBA" id="ARBA00023125"/>
    </source>
</evidence>
<dbReference type="EMBL" id="JWSZ01000001">
    <property type="protein sequence ID" value="KIC59908.1"/>
    <property type="molecule type" value="Genomic_DNA"/>
</dbReference>
<feature type="domain" description="HTH lacI-type" evidence="4">
    <location>
        <begin position="2"/>
        <end position="56"/>
    </location>
</feature>
<name>A0A0B4E033_9MICO</name>
<keyword evidence="2" id="KW-0238">DNA-binding</keyword>
<dbReference type="SMART" id="SM00354">
    <property type="entry name" value="HTH_LACI"/>
    <property type="match status" value="1"/>
</dbReference>
<evidence type="ECO:0000256" key="1">
    <source>
        <dbReference type="ARBA" id="ARBA00023015"/>
    </source>
</evidence>
<dbReference type="PANTHER" id="PTHR30146:SF153">
    <property type="entry name" value="LACTOSE OPERON REPRESSOR"/>
    <property type="match status" value="1"/>
</dbReference>
<evidence type="ECO:0000313" key="6">
    <source>
        <dbReference type="Proteomes" id="UP000031202"/>
    </source>
</evidence>
<dbReference type="Gene3D" id="3.40.50.2300">
    <property type="match status" value="2"/>
</dbReference>
<dbReference type="CDD" id="cd01392">
    <property type="entry name" value="HTH_LacI"/>
    <property type="match status" value="1"/>
</dbReference>
<gene>
    <name evidence="5" type="ORF">RM52_00325</name>
</gene>
<dbReference type="PANTHER" id="PTHR30146">
    <property type="entry name" value="LACI-RELATED TRANSCRIPTIONAL REPRESSOR"/>
    <property type="match status" value="1"/>
</dbReference>